<proteinExistence type="inferred from homology"/>
<organism evidence="6 7">
    <name type="scientific">Pseudomonas quercus</name>
    <dbReference type="NCBI Taxonomy" id="2722792"/>
    <lineage>
        <taxon>Bacteria</taxon>
        <taxon>Pseudomonadati</taxon>
        <taxon>Pseudomonadota</taxon>
        <taxon>Gammaproteobacteria</taxon>
        <taxon>Pseudomonadales</taxon>
        <taxon>Pseudomonadaceae</taxon>
        <taxon>Pseudomonas</taxon>
    </lineage>
</organism>
<sequence length="321" mass="35186">MEKFSGLVAFVRAAEHQSFTIAGKMLGISSSAVGKSISRLEQRVGVRLFHRSTRQISLTSEGSDFFLRCSDLLQQLKDAEEALASSRLSPNGRLRISLPAMGYRLISDLLPEFSRRYPDVELDVDFSDRMVDVINEGFDAVIRTGELSDSSLAAKRIASFRFLVCASPRYLDTFGPLDLDSNLGQHPAIGYKIPNTERIQPWVLQDDAKTVTLAPKVTLTMNSMEAVLAGCVNGMGMAYLPDYLVQDHIRRGALVVMLSKACQSGDFWVVWSPSQFLAPKTRAFIDFVTEAGLNSASGIQKGHAAGPHLKVVPCPVCKVAQ</sequence>
<dbReference type="Pfam" id="PF00126">
    <property type="entry name" value="HTH_1"/>
    <property type="match status" value="1"/>
</dbReference>
<evidence type="ECO:0000256" key="1">
    <source>
        <dbReference type="ARBA" id="ARBA00009437"/>
    </source>
</evidence>
<name>A0ABX0YJX6_9PSED</name>
<keyword evidence="3" id="KW-0238">DNA-binding</keyword>
<evidence type="ECO:0000259" key="5">
    <source>
        <dbReference type="PROSITE" id="PS50931"/>
    </source>
</evidence>
<gene>
    <name evidence="6" type="ORF">HBH25_16735</name>
</gene>
<keyword evidence="7" id="KW-1185">Reference proteome</keyword>
<feature type="domain" description="HTH lysR-type" evidence="5">
    <location>
        <begin position="1"/>
        <end position="59"/>
    </location>
</feature>
<dbReference type="SUPFAM" id="SSF53850">
    <property type="entry name" value="Periplasmic binding protein-like II"/>
    <property type="match status" value="1"/>
</dbReference>
<dbReference type="Gene3D" id="3.40.190.290">
    <property type="match status" value="1"/>
</dbReference>
<dbReference type="InterPro" id="IPR000847">
    <property type="entry name" value="LysR_HTH_N"/>
</dbReference>
<dbReference type="PROSITE" id="PS50931">
    <property type="entry name" value="HTH_LYSR"/>
    <property type="match status" value="1"/>
</dbReference>
<dbReference type="InterPro" id="IPR036390">
    <property type="entry name" value="WH_DNA-bd_sf"/>
</dbReference>
<evidence type="ECO:0000256" key="4">
    <source>
        <dbReference type="ARBA" id="ARBA00023163"/>
    </source>
</evidence>
<evidence type="ECO:0000313" key="6">
    <source>
        <dbReference type="EMBL" id="NJP02497.1"/>
    </source>
</evidence>
<evidence type="ECO:0000256" key="3">
    <source>
        <dbReference type="ARBA" id="ARBA00023125"/>
    </source>
</evidence>
<dbReference type="RefSeq" id="WP_168085087.1">
    <property type="nucleotide sequence ID" value="NZ_JAAVJI010000011.1"/>
</dbReference>
<accession>A0ABX0YJX6</accession>
<dbReference type="Gene3D" id="1.10.10.10">
    <property type="entry name" value="Winged helix-like DNA-binding domain superfamily/Winged helix DNA-binding domain"/>
    <property type="match status" value="1"/>
</dbReference>
<evidence type="ECO:0000313" key="7">
    <source>
        <dbReference type="Proteomes" id="UP000746535"/>
    </source>
</evidence>
<protein>
    <submittedName>
        <fullName evidence="6">LysR family transcriptional regulator</fullName>
    </submittedName>
</protein>
<dbReference type="InterPro" id="IPR036388">
    <property type="entry name" value="WH-like_DNA-bd_sf"/>
</dbReference>
<comment type="similarity">
    <text evidence="1">Belongs to the LysR transcriptional regulatory family.</text>
</comment>
<dbReference type="PANTHER" id="PTHR30537">
    <property type="entry name" value="HTH-TYPE TRANSCRIPTIONAL REGULATOR"/>
    <property type="match status" value="1"/>
</dbReference>
<comment type="caution">
    <text evidence="6">The sequence shown here is derived from an EMBL/GenBank/DDBJ whole genome shotgun (WGS) entry which is preliminary data.</text>
</comment>
<dbReference type="Proteomes" id="UP000746535">
    <property type="component" value="Unassembled WGS sequence"/>
</dbReference>
<dbReference type="PANTHER" id="PTHR30537:SF72">
    <property type="entry name" value="LYSR FAMILY TRANSCRIPTIONAL REGULATOR"/>
    <property type="match status" value="1"/>
</dbReference>
<dbReference type="Pfam" id="PF03466">
    <property type="entry name" value="LysR_substrate"/>
    <property type="match status" value="1"/>
</dbReference>
<dbReference type="InterPro" id="IPR058163">
    <property type="entry name" value="LysR-type_TF_proteobact-type"/>
</dbReference>
<dbReference type="SUPFAM" id="SSF46785">
    <property type="entry name" value="Winged helix' DNA-binding domain"/>
    <property type="match status" value="1"/>
</dbReference>
<evidence type="ECO:0000256" key="2">
    <source>
        <dbReference type="ARBA" id="ARBA00023015"/>
    </source>
</evidence>
<dbReference type="EMBL" id="JAAVJI010000011">
    <property type="protein sequence ID" value="NJP02497.1"/>
    <property type="molecule type" value="Genomic_DNA"/>
</dbReference>
<keyword evidence="4" id="KW-0804">Transcription</keyword>
<dbReference type="InterPro" id="IPR005119">
    <property type="entry name" value="LysR_subst-bd"/>
</dbReference>
<reference evidence="6 7" key="1">
    <citation type="submission" date="2020-03" db="EMBL/GenBank/DDBJ databases">
        <authorList>
            <person name="Wang L."/>
            <person name="He N."/>
            <person name="Li Y."/>
            <person name="Fang Y."/>
            <person name="Zhang F."/>
        </authorList>
    </citation>
    <scope>NUCLEOTIDE SEQUENCE [LARGE SCALE GENOMIC DNA]</scope>
    <source>
        <strain evidence="7">hsmgli-8</strain>
    </source>
</reference>
<keyword evidence="2" id="KW-0805">Transcription regulation</keyword>